<evidence type="ECO:0000313" key="2">
    <source>
        <dbReference type="Proteomes" id="UP000238523"/>
    </source>
</evidence>
<gene>
    <name evidence="1" type="ORF">CUJ84_Chr001698</name>
</gene>
<protein>
    <submittedName>
        <fullName evidence="1">Succinoglycan biosynthesis protein exoI</fullName>
    </submittedName>
</protein>
<dbReference type="EMBL" id="CP025012">
    <property type="protein sequence ID" value="AUW42081.1"/>
    <property type="molecule type" value="Genomic_DNA"/>
</dbReference>
<name>A0A2K9Z1V9_RHILE</name>
<sequence>MPRNFEGRGMRCRSSYQRPTRRSVLSYPGLLVGALADGAGGAITATDFVASFSSGTSASCDIKGNISTETGERIFHVPGQKYYSQTKISPQSGERWFCSEFEAWAAGWRKSNV</sequence>
<dbReference type="Proteomes" id="UP000238523">
    <property type="component" value="Chromosome"/>
</dbReference>
<dbReference type="AlphaFoldDB" id="A0A2K9Z1V9"/>
<proteinExistence type="predicted"/>
<organism evidence="1 2">
    <name type="scientific">Rhizobium leguminosarum</name>
    <dbReference type="NCBI Taxonomy" id="384"/>
    <lineage>
        <taxon>Bacteria</taxon>
        <taxon>Pseudomonadati</taxon>
        <taxon>Pseudomonadota</taxon>
        <taxon>Alphaproteobacteria</taxon>
        <taxon>Hyphomicrobiales</taxon>
        <taxon>Rhizobiaceae</taxon>
        <taxon>Rhizobium/Agrobacterium group</taxon>
        <taxon>Rhizobium</taxon>
    </lineage>
</organism>
<accession>A0A2K9Z1V9</accession>
<evidence type="ECO:0000313" key="1">
    <source>
        <dbReference type="EMBL" id="AUW42081.1"/>
    </source>
</evidence>
<reference evidence="1 2" key="1">
    <citation type="submission" date="2017-11" db="EMBL/GenBank/DDBJ databases">
        <title>Complete genome of Rhizobium leguminosarum Norway, an ineffective micro-symbiont.</title>
        <authorList>
            <person name="Hoffrichter A."/>
            <person name="Liang J."/>
            <person name="Brachmann A."/>
            <person name="Marin M."/>
        </authorList>
    </citation>
    <scope>NUCLEOTIDE SEQUENCE [LARGE SCALE GENOMIC DNA]</scope>
    <source>
        <strain evidence="1 2">Norway</strain>
    </source>
</reference>